<dbReference type="GO" id="GO:0008124">
    <property type="term" value="F:4-alpha-hydroxytetrahydrobiopterin dehydratase activity"/>
    <property type="evidence" value="ECO:0007669"/>
    <property type="project" value="UniProtKB-EC"/>
</dbReference>
<dbReference type="Proteomes" id="UP000632195">
    <property type="component" value="Unassembled WGS sequence"/>
</dbReference>
<evidence type="ECO:0000256" key="4">
    <source>
        <dbReference type="ARBA" id="ARBA00023239"/>
    </source>
</evidence>
<evidence type="ECO:0000256" key="2">
    <source>
        <dbReference type="ARBA" id="ARBA00006472"/>
    </source>
</evidence>
<keyword evidence="4" id="KW-0456">Lyase</keyword>
<evidence type="ECO:0000256" key="1">
    <source>
        <dbReference type="ARBA" id="ARBA00001554"/>
    </source>
</evidence>
<dbReference type="GO" id="GO:0006729">
    <property type="term" value="P:tetrahydrobiopterin biosynthetic process"/>
    <property type="evidence" value="ECO:0007669"/>
    <property type="project" value="InterPro"/>
</dbReference>
<reference evidence="5" key="2">
    <citation type="submission" date="2022-09" db="EMBL/GenBank/DDBJ databases">
        <authorList>
            <person name="Sun Q."/>
            <person name="Ohkuma M."/>
        </authorList>
    </citation>
    <scope>NUCLEOTIDE SEQUENCE</scope>
    <source>
        <strain evidence="5">JCM 13583</strain>
    </source>
</reference>
<dbReference type="InterPro" id="IPR036428">
    <property type="entry name" value="PCD_sf"/>
</dbReference>
<evidence type="ECO:0000313" key="5">
    <source>
        <dbReference type="EMBL" id="GGM72476.1"/>
    </source>
</evidence>
<gene>
    <name evidence="5" type="ORF">GCM10007108_08280</name>
</gene>
<comment type="caution">
    <text evidence="5">The sequence shown here is derived from an EMBL/GenBank/DDBJ whole genome shotgun (WGS) entry which is preliminary data.</text>
</comment>
<name>A0AA37BR77_9ARCH</name>
<evidence type="ECO:0000256" key="3">
    <source>
        <dbReference type="ARBA" id="ARBA00013252"/>
    </source>
</evidence>
<proteinExistence type="inferred from homology"/>
<dbReference type="RefSeq" id="WP_229657487.1">
    <property type="nucleotide sequence ID" value="NZ_BMNY01000001.1"/>
</dbReference>
<dbReference type="AlphaFoldDB" id="A0AA37BR77"/>
<dbReference type="EMBL" id="BMNY01000001">
    <property type="protein sequence ID" value="GGM72476.1"/>
    <property type="molecule type" value="Genomic_DNA"/>
</dbReference>
<dbReference type="PANTHER" id="PTHR12599:SF0">
    <property type="entry name" value="PTERIN-4-ALPHA-CARBINOLAMINE DEHYDRATASE"/>
    <property type="match status" value="1"/>
</dbReference>
<dbReference type="Pfam" id="PF01329">
    <property type="entry name" value="Pterin_4a"/>
    <property type="match status" value="1"/>
</dbReference>
<dbReference type="SUPFAM" id="SSF55248">
    <property type="entry name" value="PCD-like"/>
    <property type="match status" value="1"/>
</dbReference>
<evidence type="ECO:0000313" key="6">
    <source>
        <dbReference type="Proteomes" id="UP000632195"/>
    </source>
</evidence>
<comment type="catalytic activity">
    <reaction evidence="1">
        <text>(4aS,6R)-4a-hydroxy-L-erythro-5,6,7,8-tetrahydrobiopterin = (6R)-L-erythro-6,7-dihydrobiopterin + H2O</text>
        <dbReference type="Rhea" id="RHEA:11920"/>
        <dbReference type="ChEBI" id="CHEBI:15377"/>
        <dbReference type="ChEBI" id="CHEBI:15642"/>
        <dbReference type="ChEBI" id="CHEBI:43120"/>
        <dbReference type="EC" id="4.2.1.96"/>
    </reaction>
</comment>
<comment type="similarity">
    <text evidence="2">Belongs to the pterin-4-alpha-carbinolamine dehydratase family.</text>
</comment>
<dbReference type="PANTHER" id="PTHR12599">
    <property type="entry name" value="PTERIN-4-ALPHA-CARBINOLAMINE DEHYDRATASE"/>
    <property type="match status" value="1"/>
</dbReference>
<sequence length="89" mass="10552">MRNVDLPGRDWVLVPERIRREFRFSSYEKAREFATRIAELAQKEGHHPDITLSYGRVTVELTTHDEMSVTEKDTGMARKIEELFRNMQQ</sequence>
<dbReference type="Gene3D" id="3.30.1360.20">
    <property type="entry name" value="Transcriptional coactivator/pterin dehydratase"/>
    <property type="match status" value="1"/>
</dbReference>
<dbReference type="NCBIfam" id="NF002017">
    <property type="entry name" value="PRK00823.1-2"/>
    <property type="match status" value="1"/>
</dbReference>
<accession>A0AA37BR77</accession>
<dbReference type="InterPro" id="IPR001533">
    <property type="entry name" value="Pterin_deHydtase"/>
</dbReference>
<dbReference type="CDD" id="cd00488">
    <property type="entry name" value="PCD_DCoH"/>
    <property type="match status" value="1"/>
</dbReference>
<keyword evidence="6" id="KW-1185">Reference proteome</keyword>
<dbReference type="EC" id="4.2.1.96" evidence="3"/>
<reference evidence="5" key="1">
    <citation type="journal article" date="2014" name="Int. J. Syst. Evol. Microbiol.">
        <title>Complete genome sequence of Corynebacterium casei LMG S-19264T (=DSM 44701T), isolated from a smear-ripened cheese.</title>
        <authorList>
            <consortium name="US DOE Joint Genome Institute (JGI-PGF)"/>
            <person name="Walter F."/>
            <person name="Albersmeier A."/>
            <person name="Kalinowski J."/>
            <person name="Ruckert C."/>
        </authorList>
    </citation>
    <scope>NUCLEOTIDE SEQUENCE</scope>
    <source>
        <strain evidence="5">JCM 13583</strain>
    </source>
</reference>
<protein>
    <recommendedName>
        <fullName evidence="3">4a-hydroxytetrahydrobiopterin dehydratase</fullName>
        <ecNumber evidence="3">4.2.1.96</ecNumber>
    </recommendedName>
</protein>
<organism evidence="5 6">
    <name type="scientific">Thermogymnomonas acidicola</name>
    <dbReference type="NCBI Taxonomy" id="399579"/>
    <lineage>
        <taxon>Archaea</taxon>
        <taxon>Methanobacteriati</taxon>
        <taxon>Thermoplasmatota</taxon>
        <taxon>Thermoplasmata</taxon>
        <taxon>Thermoplasmatales</taxon>
        <taxon>Thermogymnomonas</taxon>
    </lineage>
</organism>